<dbReference type="Pfam" id="PF00078">
    <property type="entry name" value="RVT_1"/>
    <property type="match status" value="1"/>
</dbReference>
<evidence type="ECO:0000256" key="1">
    <source>
        <dbReference type="ARBA" id="ARBA00022679"/>
    </source>
</evidence>
<dbReference type="EMBL" id="BQNB010016145">
    <property type="protein sequence ID" value="GJT48337.1"/>
    <property type="molecule type" value="Genomic_DNA"/>
</dbReference>
<comment type="caution">
    <text evidence="6">The sequence shown here is derived from an EMBL/GenBank/DDBJ whole genome shotgun (WGS) entry which is preliminary data.</text>
</comment>
<accession>A0ABQ5EBU2</accession>
<evidence type="ECO:0000256" key="4">
    <source>
        <dbReference type="ARBA" id="ARBA00022759"/>
    </source>
</evidence>
<evidence type="ECO:0000256" key="3">
    <source>
        <dbReference type="ARBA" id="ARBA00022722"/>
    </source>
</evidence>
<evidence type="ECO:0000256" key="2">
    <source>
        <dbReference type="ARBA" id="ARBA00022695"/>
    </source>
</evidence>
<dbReference type="SUPFAM" id="SSF56672">
    <property type="entry name" value="DNA/RNA polymerases"/>
    <property type="match status" value="1"/>
</dbReference>
<keyword evidence="2" id="KW-0548">Nucleotidyltransferase</keyword>
<dbReference type="InterPro" id="IPR050951">
    <property type="entry name" value="Retrovirus_Pol_polyprotein"/>
</dbReference>
<dbReference type="PANTHER" id="PTHR37984:SF5">
    <property type="entry name" value="PROTEIN NYNRIN-LIKE"/>
    <property type="match status" value="1"/>
</dbReference>
<name>A0ABQ5EBU2_9ASTR</name>
<keyword evidence="1" id="KW-0808">Transferase</keyword>
<reference evidence="6" key="1">
    <citation type="journal article" date="2022" name="Int. J. Mol. Sci.">
        <title>Draft Genome of Tanacetum Coccineum: Genomic Comparison of Closely Related Tanacetum-Family Plants.</title>
        <authorList>
            <person name="Yamashiro T."/>
            <person name="Shiraishi A."/>
            <person name="Nakayama K."/>
            <person name="Satake H."/>
        </authorList>
    </citation>
    <scope>NUCLEOTIDE SEQUENCE</scope>
</reference>
<dbReference type="PROSITE" id="PS50994">
    <property type="entry name" value="INTEGRASE"/>
    <property type="match status" value="1"/>
</dbReference>
<protein>
    <submittedName>
        <fullName evidence="6">Reverse transcriptase domain-containing protein</fullName>
    </submittedName>
</protein>
<dbReference type="Pfam" id="PF00665">
    <property type="entry name" value="rve"/>
    <property type="match status" value="1"/>
</dbReference>
<dbReference type="Proteomes" id="UP001151760">
    <property type="component" value="Unassembled WGS sequence"/>
</dbReference>
<dbReference type="InterPro" id="IPR043502">
    <property type="entry name" value="DNA/RNA_pol_sf"/>
</dbReference>
<dbReference type="Gene3D" id="3.30.70.270">
    <property type="match status" value="1"/>
</dbReference>
<dbReference type="InterPro" id="IPR036397">
    <property type="entry name" value="RNaseH_sf"/>
</dbReference>
<keyword evidence="3" id="KW-0540">Nuclease</keyword>
<dbReference type="InterPro" id="IPR012337">
    <property type="entry name" value="RNaseH-like_sf"/>
</dbReference>
<dbReference type="PANTHER" id="PTHR37984">
    <property type="entry name" value="PROTEIN CBG26694"/>
    <property type="match status" value="1"/>
</dbReference>
<dbReference type="Gene3D" id="2.40.70.10">
    <property type="entry name" value="Acid Proteases"/>
    <property type="match status" value="1"/>
</dbReference>
<evidence type="ECO:0000313" key="7">
    <source>
        <dbReference type="Proteomes" id="UP001151760"/>
    </source>
</evidence>
<dbReference type="InterPro" id="IPR000477">
    <property type="entry name" value="RT_dom"/>
</dbReference>
<proteinExistence type="predicted"/>
<keyword evidence="4" id="KW-0255">Endonuclease</keyword>
<dbReference type="InterPro" id="IPR021109">
    <property type="entry name" value="Peptidase_aspartic_dom_sf"/>
</dbReference>
<sequence>MPKYAKFLKSLLSNKTRLEEAYTVTMNERCSTLLLNKLSPKEKDPGSFTIPCDIGNLHINNSLADLEASISRMPYSMYEKLGLGEPKPTRMSLELADTSIQYPRGIAENVLIKVDKFVLPIDFIILDMREDSKIPIILGRPFLVTARAMIDVFNKKITLRIGNQEVIFDVDQSIKKLPGEDNECYGIDELDQTIHLKAHELIEDDQTDSFLINNLEKFIDQTDSESYEEYTDSEKLIRRIEQLDTAYSKPQGTQESRKTKNEHLCSASANDIDEKNFELKDLPSHLEYAYLNGDETHPVIISSKLTEKEKVSFLQVLEKHEGAITWKMLAIKGISSSFYTHKTLMEEKFKPVIQPQRLLNPKDQDVVKNEIVRLLDSGLIYPILDSPWVSPIHVVPKKGGITVVLNDNNELIPSRKDQFPLPFIDQMLERLSGNEYYCFLKGFSSFFQIPIAPEDQDKTTFTCPYETFAYRRMLFGLCNAPVNFQRCMTVIFHDMVEDFMDVFMDDFSVFDNSVGQCLSNLDKMLVRCKETNLVLNWEKCHFMVKEGIVLGHKISRKGIKDKKGAESLAIDDLSRLENPNMGILTEKEIADEFLDEHLMVLKTTPNDDEPWLCPDNIMRRCVAGNKILEILAYCHSGPTGGHRSASITWRKVYESGFFWPRPFPNLRGNKYILVAVDYVSKWVEAQSLPTNDARVVVNFLKELSTRFGVPKGLISDRGTYFCNSQLEKALQKYDVTHKISTTYHPQTNGQTEVTNRAIKHILERSVGYNPNYWSEKLNDALWAFRTAYKTPTGCTPFRLVYGKACHLPVEIEHKAYWALKQCNMDLTVTTKYHFMAFNESMELRDGAYENTRIYKEKTKKLHDLRLRGDKNFKTGDEVLLFNSRFRLHPGRLRSKWSGPFVVKTVYLYGAVEITDKNNFSFKARNTMMDASTQKGTS</sequence>
<dbReference type="InterPro" id="IPR001584">
    <property type="entry name" value="Integrase_cat-core"/>
</dbReference>
<dbReference type="Gene3D" id="3.30.420.10">
    <property type="entry name" value="Ribonuclease H-like superfamily/Ribonuclease H"/>
    <property type="match status" value="1"/>
</dbReference>
<evidence type="ECO:0000259" key="5">
    <source>
        <dbReference type="PROSITE" id="PS50994"/>
    </source>
</evidence>
<dbReference type="CDD" id="cd01647">
    <property type="entry name" value="RT_LTR"/>
    <property type="match status" value="1"/>
</dbReference>
<gene>
    <name evidence="6" type="ORF">Tco_0974494</name>
</gene>
<reference evidence="6" key="2">
    <citation type="submission" date="2022-01" db="EMBL/GenBank/DDBJ databases">
        <authorList>
            <person name="Yamashiro T."/>
            <person name="Shiraishi A."/>
            <person name="Satake H."/>
            <person name="Nakayama K."/>
        </authorList>
    </citation>
    <scope>NUCLEOTIDE SEQUENCE</scope>
</reference>
<keyword evidence="4" id="KW-0378">Hydrolase</keyword>
<dbReference type="GO" id="GO:0003964">
    <property type="term" value="F:RNA-directed DNA polymerase activity"/>
    <property type="evidence" value="ECO:0007669"/>
    <property type="project" value="UniProtKB-KW"/>
</dbReference>
<dbReference type="SUPFAM" id="SSF53098">
    <property type="entry name" value="Ribonuclease H-like"/>
    <property type="match status" value="1"/>
</dbReference>
<organism evidence="6 7">
    <name type="scientific">Tanacetum coccineum</name>
    <dbReference type="NCBI Taxonomy" id="301880"/>
    <lineage>
        <taxon>Eukaryota</taxon>
        <taxon>Viridiplantae</taxon>
        <taxon>Streptophyta</taxon>
        <taxon>Embryophyta</taxon>
        <taxon>Tracheophyta</taxon>
        <taxon>Spermatophyta</taxon>
        <taxon>Magnoliopsida</taxon>
        <taxon>eudicotyledons</taxon>
        <taxon>Gunneridae</taxon>
        <taxon>Pentapetalae</taxon>
        <taxon>asterids</taxon>
        <taxon>campanulids</taxon>
        <taxon>Asterales</taxon>
        <taxon>Asteraceae</taxon>
        <taxon>Asteroideae</taxon>
        <taxon>Anthemideae</taxon>
        <taxon>Anthemidinae</taxon>
        <taxon>Tanacetum</taxon>
    </lineage>
</organism>
<dbReference type="Pfam" id="PF08284">
    <property type="entry name" value="RVP_2"/>
    <property type="match status" value="1"/>
</dbReference>
<feature type="domain" description="Integrase catalytic" evidence="5">
    <location>
        <begin position="634"/>
        <end position="804"/>
    </location>
</feature>
<keyword evidence="6" id="KW-0695">RNA-directed DNA polymerase</keyword>
<dbReference type="Gene3D" id="3.10.10.10">
    <property type="entry name" value="HIV Type 1 Reverse Transcriptase, subunit A, domain 1"/>
    <property type="match status" value="1"/>
</dbReference>
<dbReference type="InterPro" id="IPR043128">
    <property type="entry name" value="Rev_trsase/Diguanyl_cyclase"/>
</dbReference>
<dbReference type="CDD" id="cd00303">
    <property type="entry name" value="retropepsin_like"/>
    <property type="match status" value="1"/>
</dbReference>
<keyword evidence="7" id="KW-1185">Reference proteome</keyword>
<evidence type="ECO:0000313" key="6">
    <source>
        <dbReference type="EMBL" id="GJT48337.1"/>
    </source>
</evidence>